<dbReference type="EMBL" id="CATQJA010002656">
    <property type="protein sequence ID" value="CAJ0579316.1"/>
    <property type="molecule type" value="Genomic_DNA"/>
</dbReference>
<reference evidence="2" key="1">
    <citation type="submission" date="2023-06" db="EMBL/GenBank/DDBJ databases">
        <authorList>
            <person name="Delattre M."/>
        </authorList>
    </citation>
    <scope>NUCLEOTIDE SEQUENCE</scope>
    <source>
        <strain evidence="2">AF72</strain>
    </source>
</reference>
<sequence>MFVWIAVGINLGTGLLIILADIILLLMFRVKNRDYEMDTLKRSFQRVRDAAGEARTPALGIYLLCKQLKMTDEEILAEYEKDWGERKLIVQSVTGKDCSVDNYFLNRYMSRFMQYGYAEEGVLITALRARIAETAKKDEEKKDEEKK</sequence>
<dbReference type="Proteomes" id="UP001177023">
    <property type="component" value="Unassembled WGS sequence"/>
</dbReference>
<evidence type="ECO:0000256" key="1">
    <source>
        <dbReference type="SAM" id="Phobius"/>
    </source>
</evidence>
<dbReference type="AlphaFoldDB" id="A0AA36G8A6"/>
<evidence type="ECO:0000313" key="2">
    <source>
        <dbReference type="EMBL" id="CAJ0579316.1"/>
    </source>
</evidence>
<name>A0AA36G8A6_9BILA</name>
<keyword evidence="1" id="KW-0472">Membrane</keyword>
<comment type="caution">
    <text evidence="2">The sequence shown here is derived from an EMBL/GenBank/DDBJ whole genome shotgun (WGS) entry which is preliminary data.</text>
</comment>
<evidence type="ECO:0000313" key="3">
    <source>
        <dbReference type="Proteomes" id="UP001177023"/>
    </source>
</evidence>
<organism evidence="2 3">
    <name type="scientific">Mesorhabditis spiculigera</name>
    <dbReference type="NCBI Taxonomy" id="96644"/>
    <lineage>
        <taxon>Eukaryota</taxon>
        <taxon>Metazoa</taxon>
        <taxon>Ecdysozoa</taxon>
        <taxon>Nematoda</taxon>
        <taxon>Chromadorea</taxon>
        <taxon>Rhabditida</taxon>
        <taxon>Rhabditina</taxon>
        <taxon>Rhabditomorpha</taxon>
        <taxon>Rhabditoidea</taxon>
        <taxon>Rhabditidae</taxon>
        <taxon>Mesorhabditinae</taxon>
        <taxon>Mesorhabditis</taxon>
    </lineage>
</organism>
<accession>A0AA36G8A6</accession>
<keyword evidence="1" id="KW-1133">Transmembrane helix</keyword>
<proteinExistence type="predicted"/>
<feature type="non-terminal residue" evidence="2">
    <location>
        <position position="147"/>
    </location>
</feature>
<protein>
    <submittedName>
        <fullName evidence="2">Uncharacterized protein</fullName>
    </submittedName>
</protein>
<keyword evidence="3" id="KW-1185">Reference proteome</keyword>
<feature type="transmembrane region" description="Helical" evidence="1">
    <location>
        <begin position="6"/>
        <end position="28"/>
    </location>
</feature>
<keyword evidence="1" id="KW-0812">Transmembrane</keyword>
<gene>
    <name evidence="2" type="ORF">MSPICULIGERA_LOCUS17539</name>
</gene>